<reference evidence="3" key="1">
    <citation type="journal article" date="2017" name="Nat. Microbiol.">
        <title>Global analysis of biosynthetic gene clusters reveals vast potential of secondary metabolite production in Penicillium species.</title>
        <authorList>
            <person name="Nielsen J.C."/>
            <person name="Grijseels S."/>
            <person name="Prigent S."/>
            <person name="Ji B."/>
            <person name="Dainat J."/>
            <person name="Nielsen K.F."/>
            <person name="Frisvad J.C."/>
            <person name="Workman M."/>
            <person name="Nielsen J."/>
        </authorList>
    </citation>
    <scope>NUCLEOTIDE SEQUENCE [LARGE SCALE GENOMIC DNA]</scope>
    <source>
        <strain evidence="3">IBT 24891</strain>
    </source>
</reference>
<evidence type="ECO:0000313" key="2">
    <source>
        <dbReference type="EMBL" id="OQE17904.1"/>
    </source>
</evidence>
<gene>
    <name evidence="2" type="ORF">PENSTE_c019G01397</name>
</gene>
<protein>
    <submittedName>
        <fullName evidence="2">Uncharacterized protein</fullName>
    </submittedName>
</protein>
<accession>A0A1V6SVY2</accession>
<dbReference type="AlphaFoldDB" id="A0A1V6SVY2"/>
<name>A0A1V6SVY2_9EURO</name>
<comment type="caution">
    <text evidence="2">The sequence shown here is derived from an EMBL/GenBank/DDBJ whole genome shotgun (WGS) entry which is preliminary data.</text>
</comment>
<proteinExistence type="predicted"/>
<feature type="region of interest" description="Disordered" evidence="1">
    <location>
        <begin position="1"/>
        <end position="25"/>
    </location>
</feature>
<organism evidence="2 3">
    <name type="scientific">Penicillium steckii</name>
    <dbReference type="NCBI Taxonomy" id="303698"/>
    <lineage>
        <taxon>Eukaryota</taxon>
        <taxon>Fungi</taxon>
        <taxon>Dikarya</taxon>
        <taxon>Ascomycota</taxon>
        <taxon>Pezizomycotina</taxon>
        <taxon>Eurotiomycetes</taxon>
        <taxon>Eurotiomycetidae</taxon>
        <taxon>Eurotiales</taxon>
        <taxon>Aspergillaceae</taxon>
        <taxon>Penicillium</taxon>
    </lineage>
</organism>
<dbReference type="EMBL" id="MLKD01000019">
    <property type="protein sequence ID" value="OQE17904.1"/>
    <property type="molecule type" value="Genomic_DNA"/>
</dbReference>
<evidence type="ECO:0000313" key="3">
    <source>
        <dbReference type="Proteomes" id="UP000191285"/>
    </source>
</evidence>
<sequence length="173" mass="19750">MAEQTLTGSPDLRKYSPCQKAGERRRQWIENSNDQSCPIGRSQLTLDIVQNKYDVDGPLNEGNQVSSSIRNSLASLGLPTETDSSRKKQTLCRTSNFRGLFEIKNLNYIFVSDVYNEETLDFIKEIYKEAIDIQWPYGKSDVQTPSLHLPSLRLFVEQPQTWENGSPEFDAIL</sequence>
<evidence type="ECO:0000256" key="1">
    <source>
        <dbReference type="SAM" id="MobiDB-lite"/>
    </source>
</evidence>
<dbReference type="Proteomes" id="UP000191285">
    <property type="component" value="Unassembled WGS sequence"/>
</dbReference>
<keyword evidence="3" id="KW-1185">Reference proteome</keyword>